<dbReference type="InterPro" id="IPR015943">
    <property type="entry name" value="WD40/YVTN_repeat-like_dom_sf"/>
</dbReference>
<evidence type="ECO:0000256" key="2">
    <source>
        <dbReference type="ARBA" id="ARBA00022574"/>
    </source>
</evidence>
<organism evidence="11 12">
    <name type="scientific">Triparma columacea</name>
    <dbReference type="NCBI Taxonomy" id="722753"/>
    <lineage>
        <taxon>Eukaryota</taxon>
        <taxon>Sar</taxon>
        <taxon>Stramenopiles</taxon>
        <taxon>Ochrophyta</taxon>
        <taxon>Bolidophyceae</taxon>
        <taxon>Parmales</taxon>
        <taxon>Triparmaceae</taxon>
        <taxon>Triparma</taxon>
    </lineage>
</organism>
<keyword evidence="3" id="KW-0507">mRNA processing</keyword>
<protein>
    <recommendedName>
        <fullName evidence="8">Pre-mRNA-processing factor 17</fullName>
    </recommendedName>
</protein>
<dbReference type="SUPFAM" id="SSF50978">
    <property type="entry name" value="WD40 repeat-like"/>
    <property type="match status" value="1"/>
</dbReference>
<dbReference type="GO" id="GO:0000398">
    <property type="term" value="P:mRNA splicing, via spliceosome"/>
    <property type="evidence" value="ECO:0007669"/>
    <property type="project" value="InterPro"/>
</dbReference>
<evidence type="ECO:0000313" key="12">
    <source>
        <dbReference type="Proteomes" id="UP001165065"/>
    </source>
</evidence>
<dbReference type="SMART" id="SM00320">
    <property type="entry name" value="WD40"/>
    <property type="match status" value="7"/>
</dbReference>
<feature type="region of interest" description="Disordered" evidence="10">
    <location>
        <begin position="127"/>
        <end position="190"/>
    </location>
</feature>
<feature type="repeat" description="WD" evidence="9">
    <location>
        <begin position="370"/>
        <end position="411"/>
    </location>
</feature>
<dbReference type="GO" id="GO:0071013">
    <property type="term" value="C:catalytic step 2 spliceosome"/>
    <property type="evidence" value="ECO:0007669"/>
    <property type="project" value="InterPro"/>
</dbReference>
<comment type="caution">
    <text evidence="11">The sequence shown here is derived from an EMBL/GenBank/DDBJ whole genome shotgun (WGS) entry which is preliminary data.</text>
</comment>
<keyword evidence="5" id="KW-0677">Repeat</keyword>
<feature type="region of interest" description="Disordered" evidence="10">
    <location>
        <begin position="1"/>
        <end position="24"/>
    </location>
</feature>
<proteinExistence type="predicted"/>
<dbReference type="EMBL" id="BRYA01000552">
    <property type="protein sequence ID" value="GMI22643.1"/>
    <property type="molecule type" value="Genomic_DNA"/>
</dbReference>
<accession>A0A9W7L2W8</accession>
<dbReference type="FunFam" id="2.130.10.10:FF:000034">
    <property type="entry name" value="Pre-mRNA-processing factor 17, putative"/>
    <property type="match status" value="1"/>
</dbReference>
<evidence type="ECO:0000256" key="1">
    <source>
        <dbReference type="ARBA" id="ARBA00004123"/>
    </source>
</evidence>
<dbReference type="GO" id="GO:0003729">
    <property type="term" value="F:mRNA binding"/>
    <property type="evidence" value="ECO:0007669"/>
    <property type="project" value="TreeGrafter"/>
</dbReference>
<feature type="compositionally biased region" description="Basic and acidic residues" evidence="10">
    <location>
        <begin position="235"/>
        <end position="245"/>
    </location>
</feature>
<feature type="repeat" description="WD" evidence="9">
    <location>
        <begin position="327"/>
        <end position="369"/>
    </location>
</feature>
<evidence type="ECO:0000256" key="10">
    <source>
        <dbReference type="SAM" id="MobiDB-lite"/>
    </source>
</evidence>
<evidence type="ECO:0000313" key="11">
    <source>
        <dbReference type="EMBL" id="GMI22643.1"/>
    </source>
</evidence>
<dbReference type="PROSITE" id="PS50082">
    <property type="entry name" value="WD_REPEATS_2"/>
    <property type="match status" value="3"/>
</dbReference>
<dbReference type="CDD" id="cd00200">
    <property type="entry name" value="WD40"/>
    <property type="match status" value="1"/>
</dbReference>
<dbReference type="OrthoDB" id="10257301at2759"/>
<dbReference type="PROSITE" id="PS00678">
    <property type="entry name" value="WD_REPEATS_1"/>
    <property type="match status" value="1"/>
</dbReference>
<evidence type="ECO:0000256" key="9">
    <source>
        <dbReference type="PROSITE-ProRule" id="PRU00221"/>
    </source>
</evidence>
<dbReference type="InterPro" id="IPR019775">
    <property type="entry name" value="WD40_repeat_CS"/>
</dbReference>
<dbReference type="Proteomes" id="UP001165065">
    <property type="component" value="Unassembled WGS sequence"/>
</dbReference>
<dbReference type="InterPro" id="IPR032847">
    <property type="entry name" value="PRPF17"/>
</dbReference>
<dbReference type="Pfam" id="PF00400">
    <property type="entry name" value="WD40"/>
    <property type="match status" value="5"/>
</dbReference>
<comment type="subcellular location">
    <subcellularLocation>
        <location evidence="1">Nucleus</location>
    </subcellularLocation>
</comment>
<feature type="region of interest" description="Disordered" evidence="10">
    <location>
        <begin position="235"/>
        <end position="255"/>
    </location>
</feature>
<evidence type="ECO:0000256" key="4">
    <source>
        <dbReference type="ARBA" id="ARBA00022728"/>
    </source>
</evidence>
<feature type="compositionally biased region" description="Low complexity" evidence="10">
    <location>
        <begin position="1"/>
        <end position="15"/>
    </location>
</feature>
<name>A0A9W7L2W8_9STRA</name>
<feature type="repeat" description="WD" evidence="9">
    <location>
        <begin position="454"/>
        <end position="486"/>
    </location>
</feature>
<evidence type="ECO:0000256" key="3">
    <source>
        <dbReference type="ARBA" id="ARBA00022664"/>
    </source>
</evidence>
<dbReference type="PANTHER" id="PTHR43979:SF1">
    <property type="entry name" value="PRE-MRNA-PROCESSING FACTOR 17"/>
    <property type="match status" value="1"/>
</dbReference>
<feature type="region of interest" description="Disordered" evidence="10">
    <location>
        <begin position="264"/>
        <end position="283"/>
    </location>
</feature>
<feature type="compositionally biased region" description="Basic residues" evidence="10">
    <location>
        <begin position="171"/>
        <end position="182"/>
    </location>
</feature>
<dbReference type="InterPro" id="IPR001680">
    <property type="entry name" value="WD40_rpt"/>
</dbReference>
<gene>
    <name evidence="11" type="ORF">TrCOL_g1247</name>
</gene>
<dbReference type="PROSITE" id="PS50294">
    <property type="entry name" value="WD_REPEATS_REGION"/>
    <property type="match status" value="3"/>
</dbReference>
<evidence type="ECO:0000256" key="7">
    <source>
        <dbReference type="ARBA" id="ARBA00023242"/>
    </source>
</evidence>
<dbReference type="InterPro" id="IPR036322">
    <property type="entry name" value="WD40_repeat_dom_sf"/>
</dbReference>
<keyword evidence="6" id="KW-0508">mRNA splicing</keyword>
<evidence type="ECO:0000256" key="6">
    <source>
        <dbReference type="ARBA" id="ARBA00023187"/>
    </source>
</evidence>
<keyword evidence="4" id="KW-0747">Spliceosome</keyword>
<sequence length="623" mass="69023">MDLLSGYGSDSSSESPAPVANTILKMHAAPAPSISYRSQNNAPTPQSSKALVLVDQGENKLASNMQYAFSQQGPAPGPQVAPVKSGTFKQHNWNEGNVGAAGVYKKVMYDNATFDYHYDQYNSTGRTEAVDGSGLVNVGDGRQGVSRSTGVKRPGEMNDVPVGQQGGVEGKKKKKKKRKKGPHIASEEDLVGDDGQFGIFTKPSAAELALMEDSMTNVQTGEMHDYQLEKREEIREKEKAKKAQDEEADDDSNLDRMIERKLSHLLPPRMAPGATAPESSTTFHGASVRDYQGRSWLTPPAGTRPVDPSELSSYRCYVPTRCGGTIKNAHQKGVHCVRFFPDYGHLLLSAGLDGEVKCWDVARRKVMRVYKGHTAAVRDIAWSNDGSQFLSVSYDRWVRLWDSETGECLKTFTTRRVPYCVKFYPLDNNLFVVGQSDNRVVCYDVTKGTVVQEYNHHLAAVNTITFTEDAKKMVTTSDDKKVMVWEWDIGVPVKYISEPDMHSMPAVACHPEGEFMALQSMDNEVKVYAASNRYQLVRKKAFKGHQAAGFACELAFSISGKFLVGGDGNGKLWIWDWNTGRVLTKFNAHKKGPTRGVEWSPVDPCLVVTCGWDGEIKFWDNKK</sequence>
<keyword evidence="12" id="KW-1185">Reference proteome</keyword>
<keyword evidence="7" id="KW-0539">Nucleus</keyword>
<keyword evidence="2 9" id="KW-0853">WD repeat</keyword>
<evidence type="ECO:0000256" key="8">
    <source>
        <dbReference type="ARBA" id="ARBA00068146"/>
    </source>
</evidence>
<dbReference type="PANTHER" id="PTHR43979">
    <property type="entry name" value="PRE-MRNA-PROCESSING FACTOR 17"/>
    <property type="match status" value="1"/>
</dbReference>
<evidence type="ECO:0000256" key="5">
    <source>
        <dbReference type="ARBA" id="ARBA00022737"/>
    </source>
</evidence>
<dbReference type="Gene3D" id="2.130.10.10">
    <property type="entry name" value="YVTN repeat-like/Quinoprotein amine dehydrogenase"/>
    <property type="match status" value="1"/>
</dbReference>
<reference evidence="12" key="1">
    <citation type="journal article" date="2023" name="Commun. Biol.">
        <title>Genome analysis of Parmales, the sister group of diatoms, reveals the evolutionary specialization of diatoms from phago-mixotrophs to photoautotrophs.</title>
        <authorList>
            <person name="Ban H."/>
            <person name="Sato S."/>
            <person name="Yoshikawa S."/>
            <person name="Yamada K."/>
            <person name="Nakamura Y."/>
            <person name="Ichinomiya M."/>
            <person name="Sato N."/>
            <person name="Blanc-Mathieu R."/>
            <person name="Endo H."/>
            <person name="Kuwata A."/>
            <person name="Ogata H."/>
        </authorList>
    </citation>
    <scope>NUCLEOTIDE SEQUENCE [LARGE SCALE GENOMIC DNA]</scope>
</reference>
<dbReference type="AlphaFoldDB" id="A0A9W7L2W8"/>